<dbReference type="PANTHER" id="PTHR32332">
    <property type="entry name" value="2-NITROPROPANE DIOXYGENASE"/>
    <property type="match status" value="1"/>
</dbReference>
<dbReference type="InterPro" id="IPR004136">
    <property type="entry name" value="NMO"/>
</dbReference>
<keyword evidence="5" id="KW-0560">Oxidoreductase</keyword>
<dbReference type="Pfam" id="PF03060">
    <property type="entry name" value="NMO"/>
    <property type="match status" value="1"/>
</dbReference>
<dbReference type="EMBL" id="NGKB01000022">
    <property type="protein sequence ID" value="RSU09735.1"/>
    <property type="molecule type" value="Genomic_DNA"/>
</dbReference>
<reference evidence="6 7" key="1">
    <citation type="submission" date="2017-05" db="EMBL/GenBank/DDBJ databases">
        <title>Vagococcus spp. assemblies.</title>
        <authorList>
            <person name="Gulvik C.A."/>
        </authorList>
    </citation>
    <scope>NUCLEOTIDE SEQUENCE [LARGE SCALE GENOMIC DNA]</scope>
    <source>
        <strain evidence="6 7">SS1714</strain>
    </source>
</reference>
<keyword evidence="3" id="KW-0285">Flavoprotein</keyword>
<dbReference type="GeneID" id="95581557"/>
<dbReference type="InterPro" id="IPR013785">
    <property type="entry name" value="Aldolase_TIM"/>
</dbReference>
<evidence type="ECO:0000313" key="6">
    <source>
        <dbReference type="EMBL" id="RSU09735.1"/>
    </source>
</evidence>
<dbReference type="AlphaFoldDB" id="A0A430ANT9"/>
<dbReference type="CDD" id="cd04730">
    <property type="entry name" value="NPD_like"/>
    <property type="match status" value="1"/>
</dbReference>
<keyword evidence="4" id="KW-0288">FMN</keyword>
<accession>A0A430ANT9</accession>
<protein>
    <recommendedName>
        <fullName evidence="2">Probable nitronate monooxygenase</fullName>
    </recommendedName>
</protein>
<evidence type="ECO:0000256" key="5">
    <source>
        <dbReference type="ARBA" id="ARBA00023002"/>
    </source>
</evidence>
<evidence type="ECO:0000256" key="4">
    <source>
        <dbReference type="ARBA" id="ARBA00022643"/>
    </source>
</evidence>
<dbReference type="OrthoDB" id="9778912at2"/>
<sequence length="322" mass="35234">MKNRITELLNIEYPIIQGAMQYLSRSELAIAVSKAGGLGTIPAMTFRTPEELREEIQTIKKHTDKPFAVNISMLPEVVINELTMKFVEVIIEEKVPVVETSGRSPQELVPLFKENNIKHIHKVSSIRHAKKAQELGVDAVTIVGFECGGHPGMDDVSSSILFAKASEELTIPVIGGGGICDGKSFYGAMSLGIDGVVIGTRFLMSEEVKTSEVYHKTVLELNENDTTLILRSLNNAMRVADNKQAEKILKMEEENAGLSELLPVISGIKTYQAILSGDTDNAQLVVGQNIGRIHSVESVEDIMSELVSGFNEQHSKMTSLVK</sequence>
<dbReference type="GO" id="GO:0018580">
    <property type="term" value="F:nitronate monooxygenase activity"/>
    <property type="evidence" value="ECO:0007669"/>
    <property type="project" value="InterPro"/>
</dbReference>
<dbReference type="RefSeq" id="WP_126796457.1">
    <property type="nucleotide sequence ID" value="NZ_CP060720.1"/>
</dbReference>
<proteinExistence type="predicted"/>
<dbReference type="Proteomes" id="UP000288028">
    <property type="component" value="Unassembled WGS sequence"/>
</dbReference>
<comment type="caution">
    <text evidence="6">The sequence shown here is derived from an EMBL/GenBank/DDBJ whole genome shotgun (WGS) entry which is preliminary data.</text>
</comment>
<organism evidence="6 7">
    <name type="scientific">Vagococcus carniphilus</name>
    <dbReference type="NCBI Taxonomy" id="218144"/>
    <lineage>
        <taxon>Bacteria</taxon>
        <taxon>Bacillati</taxon>
        <taxon>Bacillota</taxon>
        <taxon>Bacilli</taxon>
        <taxon>Lactobacillales</taxon>
        <taxon>Enterococcaceae</taxon>
        <taxon>Vagococcus</taxon>
    </lineage>
</organism>
<keyword evidence="7" id="KW-1185">Reference proteome</keyword>
<dbReference type="Gene3D" id="3.20.20.70">
    <property type="entry name" value="Aldolase class I"/>
    <property type="match status" value="1"/>
</dbReference>
<evidence type="ECO:0000313" key="7">
    <source>
        <dbReference type="Proteomes" id="UP000288028"/>
    </source>
</evidence>
<dbReference type="SUPFAM" id="SSF51412">
    <property type="entry name" value="Inosine monophosphate dehydrogenase (IMPDH)"/>
    <property type="match status" value="1"/>
</dbReference>
<evidence type="ECO:0000256" key="1">
    <source>
        <dbReference type="ARBA" id="ARBA00003535"/>
    </source>
</evidence>
<comment type="function">
    <text evidence="1">Nitronate monooxygenase that uses molecular oxygen to catalyze the oxidative denitrification of alkyl nitronates. Acts on propionate 3-nitronate (P3N), the presumed physiological substrate. Probably functions in the detoxification of P3N, a metabolic poison produced by plants and fungi as a defense mechanism.</text>
</comment>
<gene>
    <name evidence="6" type="ORF">CBF28_14565</name>
</gene>
<dbReference type="PANTHER" id="PTHR32332:SF20">
    <property type="entry name" value="2-NITROPROPANE DIOXYGENASE-LIKE PROTEIN"/>
    <property type="match status" value="1"/>
</dbReference>
<evidence type="ECO:0000256" key="2">
    <source>
        <dbReference type="ARBA" id="ARBA00013457"/>
    </source>
</evidence>
<name>A0A430ANT9_9ENTE</name>
<evidence type="ECO:0000256" key="3">
    <source>
        <dbReference type="ARBA" id="ARBA00022630"/>
    </source>
</evidence>